<dbReference type="GO" id="GO:0005829">
    <property type="term" value="C:cytosol"/>
    <property type="evidence" value="ECO:0007669"/>
    <property type="project" value="TreeGrafter"/>
</dbReference>
<dbReference type="GO" id="GO:0005789">
    <property type="term" value="C:endoplasmic reticulum membrane"/>
    <property type="evidence" value="ECO:0007669"/>
    <property type="project" value="UniProtKB-SubCell"/>
</dbReference>
<dbReference type="GO" id="GO:0046872">
    <property type="term" value="F:metal ion binding"/>
    <property type="evidence" value="ECO:0007669"/>
    <property type="project" value="UniProtKB-KW"/>
</dbReference>
<sequence>MVHYHDQEAHQPTGVNAAELNAKVNAAVLKSGSDWDNLHEGHVLLRFSAKLGDIIKEAGYSEMYGIELSAPTAETVGTHNQNTANMYPTNRGQPAPFHTLLILQKFLRANAGQVNAASSQLLGALKWRKEFKPLEVKKQVFDKTKFQGLGYVTRLKGVPDSVNEEDVATFNIYGAVKDTKKTFGSLDEFIRWRVALMELTLETLNLSSTTHPIPDYNKGPDPHQALQIHDYLRVSFLRQPPEVKAASQKAIQLFSAHYPETLSKKYFVNVPLVMQWMFGAMQVFMAKETVRKMQWMSYGEELHKYLGQGVSKEYGGQGPELEGNSVTPRYEGESVGGDVGVDVDVNNAAREKEMGV</sequence>
<dbReference type="PROSITE" id="PS50191">
    <property type="entry name" value="CRAL_TRIO"/>
    <property type="match status" value="1"/>
</dbReference>
<evidence type="ECO:0000256" key="8">
    <source>
        <dbReference type="ARBA" id="ARBA00022824"/>
    </source>
</evidence>
<evidence type="ECO:0000256" key="15">
    <source>
        <dbReference type="RuleBase" id="RU367059"/>
    </source>
</evidence>
<proteinExistence type="inferred from homology"/>
<dbReference type="InterPro" id="IPR042938">
    <property type="entry name" value="Sfh5"/>
</dbReference>
<evidence type="ECO:0000259" key="16">
    <source>
        <dbReference type="PROSITE" id="PS50191"/>
    </source>
</evidence>
<dbReference type="Proteomes" id="UP000310039">
    <property type="component" value="Unassembled WGS sequence"/>
</dbReference>
<evidence type="ECO:0000256" key="10">
    <source>
        <dbReference type="ARBA" id="ARBA00023004"/>
    </source>
</evidence>
<evidence type="ECO:0000256" key="7">
    <source>
        <dbReference type="ARBA" id="ARBA00022723"/>
    </source>
</evidence>
<accession>A0A4V4KZV3</accession>
<keyword evidence="11 15" id="KW-0445">Lipid transport</keyword>
<keyword evidence="4 15" id="KW-0813">Transport</keyword>
<evidence type="ECO:0000256" key="9">
    <source>
        <dbReference type="ARBA" id="ARBA00022848"/>
    </source>
</evidence>
<dbReference type="PANTHER" id="PTHR47669">
    <property type="entry name" value="PHOSPHATIDYLINOSITOL TRANSFER PROTEIN SFH5"/>
    <property type="match status" value="1"/>
</dbReference>
<evidence type="ECO:0000256" key="4">
    <source>
        <dbReference type="ARBA" id="ARBA00022448"/>
    </source>
</evidence>
<dbReference type="SUPFAM" id="SSF52087">
    <property type="entry name" value="CRAL/TRIO domain"/>
    <property type="match status" value="1"/>
</dbReference>
<keyword evidence="12 15" id="KW-0472">Membrane</keyword>
<dbReference type="AlphaFoldDB" id="A0A4V4KZV3"/>
<dbReference type="GO" id="GO:0005886">
    <property type="term" value="C:plasma membrane"/>
    <property type="evidence" value="ECO:0007669"/>
    <property type="project" value="TreeGrafter"/>
</dbReference>
<comment type="caution">
    <text evidence="17">The sequence shown here is derived from an EMBL/GenBank/DDBJ whole genome shotgun (WGS) entry which is preliminary data.</text>
</comment>
<dbReference type="InterPro" id="IPR036273">
    <property type="entry name" value="CRAL/TRIO_N_dom_sf"/>
</dbReference>
<keyword evidence="5 15" id="KW-0963">Cytoplasm</keyword>
<evidence type="ECO:0000256" key="6">
    <source>
        <dbReference type="ARBA" id="ARBA00022617"/>
    </source>
</evidence>
<comment type="cofactor">
    <cofactor evidence="1">
        <name>heme b</name>
        <dbReference type="ChEBI" id="CHEBI:60344"/>
    </cofactor>
</comment>
<dbReference type="EMBL" id="QZBT01000154">
    <property type="protein sequence ID" value="THZ78826.1"/>
    <property type="molecule type" value="Genomic_DNA"/>
</dbReference>
<reference evidence="17 18" key="1">
    <citation type="submission" date="2018-10" db="EMBL/GenBank/DDBJ databases">
        <title>Fifty Aureobasidium pullulans genomes reveal a recombining polyextremotolerant generalist.</title>
        <authorList>
            <person name="Gostincar C."/>
            <person name="Turk M."/>
            <person name="Zajc J."/>
            <person name="Gunde-Cimerman N."/>
        </authorList>
    </citation>
    <scope>NUCLEOTIDE SEQUENCE [LARGE SCALE GENOMIC DNA]</scope>
    <source>
        <strain evidence="17 18">EXF-3403</strain>
    </source>
</reference>
<evidence type="ECO:0000256" key="13">
    <source>
        <dbReference type="ARBA" id="ARBA00024146"/>
    </source>
</evidence>
<dbReference type="GO" id="GO:0043001">
    <property type="term" value="P:Golgi to plasma membrane protein transport"/>
    <property type="evidence" value="ECO:0007669"/>
    <property type="project" value="TreeGrafter"/>
</dbReference>
<protein>
    <recommendedName>
        <fullName evidence="15">Phosphatidylinositol transfer protein SFH5</fullName>
        <shortName evidence="15">PITP SFH5</shortName>
    </recommendedName>
</protein>
<dbReference type="GO" id="GO:0017157">
    <property type="term" value="P:regulation of exocytosis"/>
    <property type="evidence" value="ECO:0007669"/>
    <property type="project" value="TreeGrafter"/>
</dbReference>
<comment type="catalytic activity">
    <reaction evidence="13">
        <text>a 1,2-diacyl-sn-glycero-3-phospho-(1D-myo-inositol)(in) = a 1,2-diacyl-sn-glycero-3-phospho-(1D-myo-inositol)(out)</text>
        <dbReference type="Rhea" id="RHEA:38691"/>
        <dbReference type="ChEBI" id="CHEBI:57880"/>
    </reaction>
    <physiologicalReaction direction="left-to-right" evidence="13">
        <dbReference type="Rhea" id="RHEA:38692"/>
    </physiologicalReaction>
</comment>
<evidence type="ECO:0000256" key="12">
    <source>
        <dbReference type="ARBA" id="ARBA00023136"/>
    </source>
</evidence>
<dbReference type="InterPro" id="IPR001251">
    <property type="entry name" value="CRAL-TRIO_dom"/>
</dbReference>
<keyword evidence="8 15" id="KW-0256">Endoplasmic reticulum</keyword>
<comment type="subcellular location">
    <subcellularLocation>
        <location evidence="15">Cytoplasm</location>
    </subcellularLocation>
    <subcellularLocation>
        <location evidence="2 15">Endoplasmic reticulum membrane</location>
        <topology evidence="2 15">Peripheral membrane protein</topology>
    </subcellularLocation>
    <subcellularLocation>
        <location evidence="15">Microsome membrane</location>
        <topology evidence="15">Peripheral membrane protein</topology>
    </subcellularLocation>
</comment>
<evidence type="ECO:0000256" key="5">
    <source>
        <dbReference type="ARBA" id="ARBA00022490"/>
    </source>
</evidence>
<dbReference type="Gene3D" id="3.40.525.10">
    <property type="entry name" value="CRAL-TRIO lipid binding domain"/>
    <property type="match status" value="1"/>
</dbReference>
<feature type="domain" description="CRAL-TRIO" evidence="16">
    <location>
        <begin position="187"/>
        <end position="322"/>
    </location>
</feature>
<dbReference type="PANTHER" id="PTHR47669:SF1">
    <property type="entry name" value="PHOSPHATIDYLINOSITOL TRANSFER PROTEIN SFH5"/>
    <property type="match status" value="1"/>
</dbReference>
<dbReference type="SUPFAM" id="SSF46938">
    <property type="entry name" value="CRAL/TRIO N-terminal domain"/>
    <property type="match status" value="1"/>
</dbReference>
<keyword evidence="9 15" id="KW-0492">Microsome</keyword>
<comment type="similarity">
    <text evidence="3 15">Belongs to the SFH5 family.</text>
</comment>
<evidence type="ECO:0000256" key="11">
    <source>
        <dbReference type="ARBA" id="ARBA00023055"/>
    </source>
</evidence>
<dbReference type="GO" id="GO:0008526">
    <property type="term" value="F:phosphatidylinositol transfer activity"/>
    <property type="evidence" value="ECO:0007669"/>
    <property type="project" value="UniProtKB-UniRule"/>
</dbReference>
<keyword evidence="6" id="KW-0349">Heme</keyword>
<keyword evidence="7" id="KW-0479">Metal-binding</keyword>
<keyword evidence="10" id="KW-0408">Iron</keyword>
<evidence type="ECO:0000256" key="14">
    <source>
        <dbReference type="ARBA" id="ARBA00024180"/>
    </source>
</evidence>
<dbReference type="InterPro" id="IPR036865">
    <property type="entry name" value="CRAL-TRIO_dom_sf"/>
</dbReference>
<comment type="function">
    <text evidence="14">Non-classical phosphatidylinositol (PtdIns) transfer protein (PITP), which exhibits PtdIns-binding/transfer activity in the absence of detectable PtdCho-binding/transfer activity. Regulates PtdIns(4,5)P2 homeostasis at the plasma membrane. Heme-binding protein that may play a role in organic oxidant-induced stress responses.</text>
</comment>
<evidence type="ECO:0000256" key="1">
    <source>
        <dbReference type="ARBA" id="ARBA00001970"/>
    </source>
</evidence>
<evidence type="ECO:0000256" key="3">
    <source>
        <dbReference type="ARBA" id="ARBA00006667"/>
    </source>
</evidence>
<evidence type="ECO:0000256" key="2">
    <source>
        <dbReference type="ARBA" id="ARBA00004406"/>
    </source>
</evidence>
<organism evidence="17 18">
    <name type="scientific">Aureobasidium pullulans</name>
    <name type="common">Black yeast</name>
    <name type="synonym">Pullularia pullulans</name>
    <dbReference type="NCBI Taxonomy" id="5580"/>
    <lineage>
        <taxon>Eukaryota</taxon>
        <taxon>Fungi</taxon>
        <taxon>Dikarya</taxon>
        <taxon>Ascomycota</taxon>
        <taxon>Pezizomycotina</taxon>
        <taxon>Dothideomycetes</taxon>
        <taxon>Dothideomycetidae</taxon>
        <taxon>Dothideales</taxon>
        <taxon>Saccotheciaceae</taxon>
        <taxon>Aureobasidium</taxon>
    </lineage>
</organism>
<evidence type="ECO:0000313" key="17">
    <source>
        <dbReference type="EMBL" id="THZ78826.1"/>
    </source>
</evidence>
<gene>
    <name evidence="17" type="ORF">D6C84_08078</name>
</gene>
<dbReference type="Pfam" id="PF00650">
    <property type="entry name" value="CRAL_TRIO"/>
    <property type="match status" value="1"/>
</dbReference>
<dbReference type="CDD" id="cd00170">
    <property type="entry name" value="SEC14"/>
    <property type="match status" value="1"/>
</dbReference>
<dbReference type="GO" id="GO:0032541">
    <property type="term" value="C:cortical endoplasmic reticulum"/>
    <property type="evidence" value="ECO:0007669"/>
    <property type="project" value="TreeGrafter"/>
</dbReference>
<evidence type="ECO:0000313" key="18">
    <source>
        <dbReference type="Proteomes" id="UP000310039"/>
    </source>
</evidence>
<name>A0A4V4KZV3_AURPU</name>